<reference evidence="10" key="1">
    <citation type="journal article" date="2019" name="Int. J. Syst. Evol. Microbiol.">
        <title>The Global Catalogue of Microorganisms (GCM) 10K type strain sequencing project: providing services to taxonomists for standard genome sequencing and annotation.</title>
        <authorList>
            <consortium name="The Broad Institute Genomics Platform"/>
            <consortium name="The Broad Institute Genome Sequencing Center for Infectious Disease"/>
            <person name="Wu L."/>
            <person name="Ma J."/>
        </authorList>
    </citation>
    <scope>NUCLEOTIDE SEQUENCE [LARGE SCALE GENOMIC DNA]</scope>
    <source>
        <strain evidence="10">CCM 7491</strain>
    </source>
</reference>
<proteinExistence type="predicted"/>
<dbReference type="PRINTS" id="PR00090">
    <property type="entry name" value="RNGDIOXGNASE"/>
</dbReference>
<organism evidence="9 10">
    <name type="scientific">Sphingobium rhizovicinum</name>
    <dbReference type="NCBI Taxonomy" id="432308"/>
    <lineage>
        <taxon>Bacteria</taxon>
        <taxon>Pseudomonadati</taxon>
        <taxon>Pseudomonadota</taxon>
        <taxon>Alphaproteobacteria</taxon>
        <taxon>Sphingomonadales</taxon>
        <taxon>Sphingomonadaceae</taxon>
        <taxon>Sphingobium</taxon>
    </lineage>
</organism>
<evidence type="ECO:0000259" key="8">
    <source>
        <dbReference type="PROSITE" id="PS51296"/>
    </source>
</evidence>
<dbReference type="PANTHER" id="PTHR43756">
    <property type="entry name" value="CHOLINE MONOOXYGENASE, CHLOROPLASTIC"/>
    <property type="match status" value="1"/>
</dbReference>
<dbReference type="SUPFAM" id="SSF50022">
    <property type="entry name" value="ISP domain"/>
    <property type="match status" value="1"/>
</dbReference>
<keyword evidence="4" id="KW-0560">Oxidoreductase</keyword>
<feature type="domain" description="Rieske" evidence="8">
    <location>
        <begin position="74"/>
        <end position="181"/>
    </location>
</feature>
<evidence type="ECO:0000256" key="2">
    <source>
        <dbReference type="ARBA" id="ARBA00022714"/>
    </source>
</evidence>
<name>A0ABV7NJ09_9SPHN</name>
<evidence type="ECO:0000256" key="3">
    <source>
        <dbReference type="ARBA" id="ARBA00022723"/>
    </source>
</evidence>
<keyword evidence="10" id="KW-1185">Reference proteome</keyword>
<gene>
    <name evidence="9" type="ORF">ACFOKF_20180</name>
</gene>
<keyword evidence="5" id="KW-0408">Iron</keyword>
<dbReference type="InterPro" id="IPR001663">
    <property type="entry name" value="Rng_hydr_dOase-A"/>
</dbReference>
<dbReference type="SUPFAM" id="SSF55961">
    <property type="entry name" value="Bet v1-like"/>
    <property type="match status" value="1"/>
</dbReference>
<comment type="caution">
    <text evidence="9">The sequence shown here is derived from an EMBL/GenBank/DDBJ whole genome shotgun (WGS) entry which is preliminary data.</text>
</comment>
<dbReference type="Proteomes" id="UP001595681">
    <property type="component" value="Unassembled WGS sequence"/>
</dbReference>
<accession>A0ABV7NJ09</accession>
<keyword evidence="3" id="KW-0479">Metal-binding</keyword>
<dbReference type="InterPro" id="IPR015879">
    <property type="entry name" value="Ring_hydroxy_dOase_asu_C_dom"/>
</dbReference>
<dbReference type="CDD" id="cd03469">
    <property type="entry name" value="Rieske_RO_Alpha_N"/>
    <property type="match status" value="1"/>
</dbReference>
<dbReference type="Pfam" id="PF00848">
    <property type="entry name" value="Ring_hydroxyl_A"/>
    <property type="match status" value="1"/>
</dbReference>
<evidence type="ECO:0000256" key="5">
    <source>
        <dbReference type="ARBA" id="ARBA00023004"/>
    </source>
</evidence>
<dbReference type="PROSITE" id="PS00570">
    <property type="entry name" value="RING_HYDROXYL_ALPHA"/>
    <property type="match status" value="1"/>
</dbReference>
<dbReference type="InterPro" id="IPR015881">
    <property type="entry name" value="ARHD_Rieske_2Fe_2S"/>
</dbReference>
<dbReference type="InterPro" id="IPR017941">
    <property type="entry name" value="Rieske_2Fe-2S"/>
</dbReference>
<dbReference type="InterPro" id="IPR036922">
    <property type="entry name" value="Rieske_2Fe-2S_sf"/>
</dbReference>
<dbReference type="Gene3D" id="2.102.10.10">
    <property type="entry name" value="Rieske [2Fe-2S] iron-sulphur domain"/>
    <property type="match status" value="1"/>
</dbReference>
<evidence type="ECO:0000256" key="7">
    <source>
        <dbReference type="ARBA" id="ARBA00023027"/>
    </source>
</evidence>
<evidence type="ECO:0000313" key="10">
    <source>
        <dbReference type="Proteomes" id="UP001595681"/>
    </source>
</evidence>
<keyword evidence="2" id="KW-0001">2Fe-2S</keyword>
<evidence type="ECO:0000313" key="9">
    <source>
        <dbReference type="EMBL" id="MFC3443478.1"/>
    </source>
</evidence>
<protein>
    <submittedName>
        <fullName evidence="9">SRPBCC family protein</fullName>
    </submittedName>
</protein>
<evidence type="ECO:0000256" key="4">
    <source>
        <dbReference type="ARBA" id="ARBA00023002"/>
    </source>
</evidence>
<dbReference type="EMBL" id="JBHRVU010000005">
    <property type="protein sequence ID" value="MFC3443478.1"/>
    <property type="molecule type" value="Genomic_DNA"/>
</dbReference>
<sequence length="477" mass="54655">MATIVRKSEITRGYGTKERPVTQEVWDKETFFPDHVSLHIDGTIEPDSRRFDHNIYIDPGIAALEQEHVWEKNWLYIGRDEDLPNVGDRMPVNVGRRSYMIVHSAPNEYKAYYNSCPHRGTELCSQKENAASIRCPYHGWEWQNGGKLKRIPSHWDFKEITPNNGGLPEVRLERWGGFLFINADKDAPSLQDALGLIPDHFKEFDYANRYTYGHFRREMDCNWKVAQEAFQEAYHLYATHPEAVPFAGDAQGKYDVWETKGSYIGRNSTYSAIPSAHAPADTDPVASAQMFLQTTGDWHYPGHPVTQLDPDKDLRAQVADWIRGAYRAKHGKDTELPDAILLDSLLYFFYPHCCFWLSEAVPFTYQFWPHATDPNKSYFEVRMLYPVGEGEARPAATPRVDIGPDESIFATMQESFGFLAYIFDQDCSNLPRVQRGAHSANIENPTTFLGAYQESIIQQWNKVILAAIEEGQARKRA</sequence>
<dbReference type="Pfam" id="PF00355">
    <property type="entry name" value="Rieske"/>
    <property type="match status" value="1"/>
</dbReference>
<evidence type="ECO:0000256" key="6">
    <source>
        <dbReference type="ARBA" id="ARBA00023014"/>
    </source>
</evidence>
<dbReference type="RefSeq" id="WP_380798253.1">
    <property type="nucleotide sequence ID" value="NZ_JBHRVU010000005.1"/>
</dbReference>
<comment type="cofactor">
    <cofactor evidence="1">
        <name>Fe cation</name>
        <dbReference type="ChEBI" id="CHEBI:24875"/>
    </cofactor>
</comment>
<keyword evidence="7" id="KW-0520">NAD</keyword>
<dbReference type="PANTHER" id="PTHR43756:SF5">
    <property type="entry name" value="CHOLINE MONOOXYGENASE, CHLOROPLASTIC"/>
    <property type="match status" value="1"/>
</dbReference>
<evidence type="ECO:0000256" key="1">
    <source>
        <dbReference type="ARBA" id="ARBA00001962"/>
    </source>
</evidence>
<dbReference type="Gene3D" id="3.90.380.10">
    <property type="entry name" value="Naphthalene 1,2-dioxygenase Alpha Subunit, Chain A, domain 1"/>
    <property type="match status" value="1"/>
</dbReference>
<dbReference type="PROSITE" id="PS51296">
    <property type="entry name" value="RIESKE"/>
    <property type="match status" value="1"/>
</dbReference>
<keyword evidence="6" id="KW-0411">Iron-sulfur</keyword>